<keyword evidence="1" id="KW-0597">Phosphoprotein</keyword>
<dbReference type="SUPFAM" id="SSF52172">
    <property type="entry name" value="CheY-like"/>
    <property type="match status" value="1"/>
</dbReference>
<dbReference type="Pfam" id="PF00072">
    <property type="entry name" value="Response_reg"/>
    <property type="match status" value="1"/>
</dbReference>
<dbReference type="PANTHER" id="PTHR37299">
    <property type="entry name" value="TRANSCRIPTIONAL REGULATOR-RELATED"/>
    <property type="match status" value="1"/>
</dbReference>
<evidence type="ECO:0000313" key="5">
    <source>
        <dbReference type="Proteomes" id="UP000541185"/>
    </source>
</evidence>
<feature type="modified residue" description="4-aspartylphosphate" evidence="1">
    <location>
        <position position="53"/>
    </location>
</feature>
<dbReference type="AlphaFoldDB" id="A0A848HFH8"/>
<dbReference type="Pfam" id="PF04397">
    <property type="entry name" value="LytTR"/>
    <property type="match status" value="1"/>
</dbReference>
<dbReference type="InterPro" id="IPR001789">
    <property type="entry name" value="Sig_transdc_resp-reg_receiver"/>
</dbReference>
<dbReference type="RefSeq" id="WP_169421572.1">
    <property type="nucleotide sequence ID" value="NZ_JABBFX010000003.1"/>
</dbReference>
<gene>
    <name evidence="4" type="ORF">HHL11_26280</name>
</gene>
<proteinExistence type="predicted"/>
<evidence type="ECO:0000259" key="3">
    <source>
        <dbReference type="PROSITE" id="PS50930"/>
    </source>
</evidence>
<dbReference type="InterPro" id="IPR011006">
    <property type="entry name" value="CheY-like_superfamily"/>
</dbReference>
<dbReference type="Proteomes" id="UP000541185">
    <property type="component" value="Unassembled WGS sequence"/>
</dbReference>
<dbReference type="PANTHER" id="PTHR37299:SF1">
    <property type="entry name" value="STAGE 0 SPORULATION PROTEIN A HOMOLOG"/>
    <property type="match status" value="1"/>
</dbReference>
<dbReference type="EMBL" id="JABBFX010000003">
    <property type="protein sequence ID" value="NML47283.1"/>
    <property type="molecule type" value="Genomic_DNA"/>
</dbReference>
<organism evidence="4 5">
    <name type="scientific">Ramlibacter agri</name>
    <dbReference type="NCBI Taxonomy" id="2728837"/>
    <lineage>
        <taxon>Bacteria</taxon>
        <taxon>Pseudomonadati</taxon>
        <taxon>Pseudomonadota</taxon>
        <taxon>Betaproteobacteria</taxon>
        <taxon>Burkholderiales</taxon>
        <taxon>Comamonadaceae</taxon>
        <taxon>Ramlibacter</taxon>
    </lineage>
</organism>
<dbReference type="PROSITE" id="PS50930">
    <property type="entry name" value="HTH_LYTTR"/>
    <property type="match status" value="1"/>
</dbReference>
<accession>A0A848HFH8</accession>
<dbReference type="SMART" id="SM00448">
    <property type="entry name" value="REC"/>
    <property type="match status" value="1"/>
</dbReference>
<dbReference type="SMART" id="SM00850">
    <property type="entry name" value="LytTR"/>
    <property type="match status" value="1"/>
</dbReference>
<dbReference type="InterPro" id="IPR007492">
    <property type="entry name" value="LytTR_DNA-bd_dom"/>
</dbReference>
<evidence type="ECO:0000256" key="1">
    <source>
        <dbReference type="PROSITE-ProRule" id="PRU00169"/>
    </source>
</evidence>
<feature type="domain" description="Response regulatory" evidence="2">
    <location>
        <begin position="2"/>
        <end position="114"/>
    </location>
</feature>
<name>A0A848HFH8_9BURK</name>
<reference evidence="4 5" key="1">
    <citation type="submission" date="2020-04" db="EMBL/GenBank/DDBJ databases">
        <title>Ramlibacter sp. G-1-2-2 isolated from soil.</title>
        <authorList>
            <person name="Dahal R.H."/>
        </authorList>
    </citation>
    <scope>NUCLEOTIDE SEQUENCE [LARGE SCALE GENOMIC DNA]</scope>
    <source>
        <strain evidence="4 5">G-1-2-2</strain>
    </source>
</reference>
<dbReference type="InterPro" id="IPR046947">
    <property type="entry name" value="LytR-like"/>
</dbReference>
<dbReference type="GO" id="GO:0003677">
    <property type="term" value="F:DNA binding"/>
    <property type="evidence" value="ECO:0007669"/>
    <property type="project" value="InterPro"/>
</dbReference>
<evidence type="ECO:0000259" key="2">
    <source>
        <dbReference type="PROSITE" id="PS50110"/>
    </source>
</evidence>
<dbReference type="GO" id="GO:0000156">
    <property type="term" value="F:phosphorelay response regulator activity"/>
    <property type="evidence" value="ECO:0007669"/>
    <property type="project" value="InterPro"/>
</dbReference>
<keyword evidence="5" id="KW-1185">Reference proteome</keyword>
<dbReference type="PROSITE" id="PS50110">
    <property type="entry name" value="RESPONSE_REGULATORY"/>
    <property type="match status" value="1"/>
</dbReference>
<comment type="caution">
    <text evidence="4">The sequence shown here is derived from an EMBL/GenBank/DDBJ whole genome shotgun (WGS) entry which is preliminary data.</text>
</comment>
<protein>
    <submittedName>
        <fullName evidence="4">Response regulator</fullName>
    </submittedName>
</protein>
<sequence length="239" mass="25944">MRALIVDDEAPARDKLRRMLAAFDDVEVVGEADGGAAAMELAAQLQPDVIFLDVQMPEVDGFAVAASLPDDGPELVFVTAFDRYALQAFDAQAADYLLKPVEPARLQRAIRRLRMVPRVQAARPQAATPTTQLLVVDRGATHVVRSADIQWLQSADNYVNLKLAGRTFLLRRTLESLLKDLGPGFVRTHRGAAVALAAVRAVRPRGNGDAVVVLQDGTEVPCSRQHRPALLERLQAPAG</sequence>
<dbReference type="Gene3D" id="2.40.50.1020">
    <property type="entry name" value="LytTr DNA-binding domain"/>
    <property type="match status" value="1"/>
</dbReference>
<dbReference type="Gene3D" id="3.40.50.2300">
    <property type="match status" value="1"/>
</dbReference>
<feature type="domain" description="HTH LytTR-type" evidence="3">
    <location>
        <begin position="133"/>
        <end position="236"/>
    </location>
</feature>
<evidence type="ECO:0000313" key="4">
    <source>
        <dbReference type="EMBL" id="NML47283.1"/>
    </source>
</evidence>